<dbReference type="RefSeq" id="WP_043756462.1">
    <property type="nucleotide sequence ID" value="NZ_CP003811.1"/>
</dbReference>
<keyword evidence="2" id="KW-0500">Molybdenum</keyword>
<dbReference type="Gene3D" id="3.90.420.10">
    <property type="entry name" value="Oxidoreductase, molybdopterin-binding domain"/>
    <property type="match status" value="1"/>
</dbReference>
<keyword evidence="4" id="KW-0560">Oxidoreductase</keyword>
<feature type="domain" description="Moybdenum cofactor oxidoreductase dimerisation" evidence="6">
    <location>
        <begin position="240"/>
        <end position="358"/>
    </location>
</feature>
<dbReference type="GO" id="GO:0020037">
    <property type="term" value="F:heme binding"/>
    <property type="evidence" value="ECO:0007669"/>
    <property type="project" value="TreeGrafter"/>
</dbReference>
<dbReference type="GO" id="GO:0030151">
    <property type="term" value="F:molybdenum ion binding"/>
    <property type="evidence" value="ECO:0007669"/>
    <property type="project" value="InterPro"/>
</dbReference>
<accession>A0A089NNC9</accession>
<dbReference type="EMBL" id="CP003811">
    <property type="protein sequence ID" value="AIQ89396.1"/>
    <property type="molecule type" value="Genomic_DNA"/>
</dbReference>
<comment type="cofactor">
    <cofactor evidence="1">
        <name>Mo-molybdopterin</name>
        <dbReference type="ChEBI" id="CHEBI:71302"/>
    </cofactor>
</comment>
<dbReference type="Pfam" id="PF03404">
    <property type="entry name" value="Mo-co_dimer"/>
    <property type="match status" value="1"/>
</dbReference>
<gene>
    <name evidence="7" type="ORF">MOC_1641</name>
</gene>
<evidence type="ECO:0000313" key="8">
    <source>
        <dbReference type="Proteomes" id="UP000029492"/>
    </source>
</evidence>
<organism evidence="7 8">
    <name type="scientific">Methylobacterium oryzae CBMB20</name>
    <dbReference type="NCBI Taxonomy" id="693986"/>
    <lineage>
        <taxon>Bacteria</taxon>
        <taxon>Pseudomonadati</taxon>
        <taxon>Pseudomonadota</taxon>
        <taxon>Alphaproteobacteria</taxon>
        <taxon>Hyphomicrobiales</taxon>
        <taxon>Methylobacteriaceae</taxon>
        <taxon>Methylobacterium</taxon>
    </lineage>
</organism>
<dbReference type="FunFam" id="3.90.420.10:FF:000002">
    <property type="entry name" value="sulfite oxidase, mitochondrial"/>
    <property type="match status" value="1"/>
</dbReference>
<reference evidence="7 8" key="1">
    <citation type="journal article" date="2014" name="PLoS ONE">
        <title>Genome Information of Methylobacterium oryzae, a Plant-Probiotic Methylotroph in the Phyllosphere.</title>
        <authorList>
            <person name="Kwak M.J."/>
            <person name="Jeong H."/>
            <person name="Madhaiyan M."/>
            <person name="Lee Y."/>
            <person name="Sa T.M."/>
            <person name="Oh T.K."/>
            <person name="Kim J.F."/>
        </authorList>
    </citation>
    <scope>NUCLEOTIDE SEQUENCE [LARGE SCALE GENOMIC DNA]</scope>
    <source>
        <strain evidence="7 8">CBMB20</strain>
    </source>
</reference>
<dbReference type="GO" id="GO:0043546">
    <property type="term" value="F:molybdopterin cofactor binding"/>
    <property type="evidence" value="ECO:0007669"/>
    <property type="project" value="TreeGrafter"/>
</dbReference>
<dbReference type="GO" id="GO:0006790">
    <property type="term" value="P:sulfur compound metabolic process"/>
    <property type="evidence" value="ECO:0007669"/>
    <property type="project" value="TreeGrafter"/>
</dbReference>
<dbReference type="SUPFAM" id="SSF81296">
    <property type="entry name" value="E set domains"/>
    <property type="match status" value="1"/>
</dbReference>
<evidence type="ECO:0000259" key="6">
    <source>
        <dbReference type="Pfam" id="PF03404"/>
    </source>
</evidence>
<dbReference type="KEGG" id="mor:MOC_1641"/>
<dbReference type="InterPro" id="IPR014756">
    <property type="entry name" value="Ig_E-set"/>
</dbReference>
<evidence type="ECO:0000256" key="3">
    <source>
        <dbReference type="ARBA" id="ARBA00022723"/>
    </source>
</evidence>
<dbReference type="InterPro" id="IPR008335">
    <property type="entry name" value="Mopterin_OxRdtase_euk"/>
</dbReference>
<dbReference type="STRING" id="693986.MOC_1641"/>
<dbReference type="GO" id="GO:0008482">
    <property type="term" value="F:sulfite oxidase activity"/>
    <property type="evidence" value="ECO:0007669"/>
    <property type="project" value="TreeGrafter"/>
</dbReference>
<dbReference type="PANTHER" id="PTHR19372">
    <property type="entry name" value="SULFITE REDUCTASE"/>
    <property type="match status" value="1"/>
</dbReference>
<proteinExistence type="predicted"/>
<dbReference type="Pfam" id="PF00174">
    <property type="entry name" value="Oxidored_molyb"/>
    <property type="match status" value="1"/>
</dbReference>
<sequence length="359" mass="38793">MSSLAERMARLIVHGEHPYNAEPPLSRLRASYRTPAGDFYVRSHGDLPEIDAATWRLSVDDKLLGPLDLSLADLRARFPEATVTATMQCAGNRRADMRAVAPVSGDPWDAGAIGTADWTGVRLGDVLRAAGVTPGADLHVAFESHDVVEGRPYGVSIPLAKALADETLLAFAMNGAPLLPEHGFPARAVVPGFAGVRSPKWLRRITVQDHPSDNPMQADDYKLFPPDVTAETADPAEGHTIETMPLNAAICEPPRGARLEAGDTPVRGYAIAGDRAVVRVDVSGDGGRSWRQATLEHEAGAPFAWTFWEIVLDLPPGEHELAVRAWDSAGQTQPALPDDTWNFKGYLSASWHRVRVEVA</sequence>
<name>A0A089NNC9_9HYPH</name>
<dbReference type="InterPro" id="IPR036374">
    <property type="entry name" value="OxRdtase_Mopterin-bd_sf"/>
</dbReference>
<dbReference type="PRINTS" id="PR00407">
    <property type="entry name" value="EUMOPTERIN"/>
</dbReference>
<dbReference type="PANTHER" id="PTHR19372:SF7">
    <property type="entry name" value="SULFITE OXIDASE, MITOCHONDRIAL"/>
    <property type="match status" value="1"/>
</dbReference>
<dbReference type="InterPro" id="IPR000572">
    <property type="entry name" value="OxRdtase_Mopterin-bd_dom"/>
</dbReference>
<evidence type="ECO:0000256" key="4">
    <source>
        <dbReference type="ARBA" id="ARBA00023002"/>
    </source>
</evidence>
<dbReference type="HOGENOM" id="CLU_003827_5_2_5"/>
<keyword evidence="8" id="KW-1185">Reference proteome</keyword>
<protein>
    <submittedName>
        <fullName evidence="7">Sulfite oxidase</fullName>
    </submittedName>
</protein>
<evidence type="ECO:0000256" key="1">
    <source>
        <dbReference type="ARBA" id="ARBA00001924"/>
    </source>
</evidence>
<evidence type="ECO:0000259" key="5">
    <source>
        <dbReference type="Pfam" id="PF00174"/>
    </source>
</evidence>
<dbReference type="InterPro" id="IPR005066">
    <property type="entry name" value="MoCF_OxRdtse_dimer"/>
</dbReference>
<feature type="domain" description="Oxidoreductase molybdopterin-binding" evidence="5">
    <location>
        <begin position="44"/>
        <end position="215"/>
    </location>
</feature>
<dbReference type="SUPFAM" id="SSF56524">
    <property type="entry name" value="Oxidoreductase molybdopterin-binding domain"/>
    <property type="match status" value="1"/>
</dbReference>
<keyword evidence="3" id="KW-0479">Metal-binding</keyword>
<dbReference type="AlphaFoldDB" id="A0A089NNC9"/>
<dbReference type="Proteomes" id="UP000029492">
    <property type="component" value="Chromosome"/>
</dbReference>
<evidence type="ECO:0000256" key="2">
    <source>
        <dbReference type="ARBA" id="ARBA00022505"/>
    </source>
</evidence>
<evidence type="ECO:0000313" key="7">
    <source>
        <dbReference type="EMBL" id="AIQ89396.1"/>
    </source>
</evidence>
<dbReference type="eggNOG" id="COG2041">
    <property type="taxonomic scope" value="Bacteria"/>
</dbReference>
<dbReference type="Gene3D" id="2.60.40.650">
    <property type="match status" value="1"/>
</dbReference>